<proteinExistence type="predicted"/>
<comment type="caution">
    <text evidence="1">The sequence shown here is derived from an EMBL/GenBank/DDBJ whole genome shotgun (WGS) entry which is preliminary data.</text>
</comment>
<sequence>MTMDSLTAAKLRLMANACITRFDREEGPIENIISSYNMQPDNEILVKDQIIEKRSDIHFAENDSTEQASSPNN</sequence>
<reference evidence="1 2" key="1">
    <citation type="submission" date="2016-11" db="EMBL/GenBank/DDBJ databases">
        <title>Paenibacillus species isolates.</title>
        <authorList>
            <person name="Beno S.M."/>
        </authorList>
    </citation>
    <scope>NUCLEOTIDE SEQUENCE [LARGE SCALE GENOMIC DNA]</scope>
    <source>
        <strain evidence="1 2">FSL H7-0433</strain>
    </source>
</reference>
<protein>
    <submittedName>
        <fullName evidence="1">Uncharacterized protein</fullName>
    </submittedName>
</protein>
<name>A0ABX3GHL4_9BACL</name>
<keyword evidence="2" id="KW-1185">Reference proteome</keyword>
<dbReference type="EMBL" id="MPVP01000423">
    <property type="protein sequence ID" value="OMD06720.1"/>
    <property type="molecule type" value="Genomic_DNA"/>
</dbReference>
<dbReference type="Proteomes" id="UP000187158">
    <property type="component" value="Unassembled WGS sequence"/>
</dbReference>
<gene>
    <name evidence="1" type="ORF">BSO21_30600</name>
</gene>
<evidence type="ECO:0000313" key="2">
    <source>
        <dbReference type="Proteomes" id="UP000187158"/>
    </source>
</evidence>
<accession>A0ABX3GHL4</accession>
<organism evidence="1 2">
    <name type="scientific">Paenibacillus odorifer</name>
    <dbReference type="NCBI Taxonomy" id="189426"/>
    <lineage>
        <taxon>Bacteria</taxon>
        <taxon>Bacillati</taxon>
        <taxon>Bacillota</taxon>
        <taxon>Bacilli</taxon>
        <taxon>Bacillales</taxon>
        <taxon>Paenibacillaceae</taxon>
        <taxon>Paenibacillus</taxon>
    </lineage>
</organism>
<dbReference type="RefSeq" id="WP_076220616.1">
    <property type="nucleotide sequence ID" value="NZ_MPVP01000423.1"/>
</dbReference>
<evidence type="ECO:0000313" key="1">
    <source>
        <dbReference type="EMBL" id="OMD06720.1"/>
    </source>
</evidence>